<evidence type="ECO:0000313" key="2">
    <source>
        <dbReference type="EMBL" id="MBW8484407.1"/>
    </source>
</evidence>
<protein>
    <submittedName>
        <fullName evidence="2">Uncharacterized protein</fullName>
    </submittedName>
</protein>
<sequence length="210" mass="21545">MDNQMKRVIIGAGAVALALAATGYAAASTGDGSAAPAASGTAGRRTVTTLDGYELGGDVKSAAAFSGNDLVFDGTVAGPAEPARRVRRTVPGGGRIDYVYTPVPVRVDKVRKGTGVRAGQTVRVRVLGGAVGSYQTVSSLGPRARDLTRGLKVTLFTQPLVDAGDGLKAVTPNFAFGYTPDRKNVYSIGPEGFTRKTPGGSFAKALKSVR</sequence>
<evidence type="ECO:0000256" key="1">
    <source>
        <dbReference type="SAM" id="SignalP"/>
    </source>
</evidence>
<dbReference type="EMBL" id="JAIBOA010000011">
    <property type="protein sequence ID" value="MBW8484407.1"/>
    <property type="molecule type" value="Genomic_DNA"/>
</dbReference>
<comment type="caution">
    <text evidence="2">The sequence shown here is derived from an EMBL/GenBank/DDBJ whole genome shotgun (WGS) entry which is preliminary data.</text>
</comment>
<gene>
    <name evidence="2" type="ORF">K1Y72_18635</name>
</gene>
<feature type="chain" id="PRO_5045246840" evidence="1">
    <location>
        <begin position="28"/>
        <end position="210"/>
    </location>
</feature>
<keyword evidence="3" id="KW-1185">Reference proteome</keyword>
<dbReference type="Proteomes" id="UP000774570">
    <property type="component" value="Unassembled WGS sequence"/>
</dbReference>
<evidence type="ECO:0000313" key="3">
    <source>
        <dbReference type="Proteomes" id="UP000774570"/>
    </source>
</evidence>
<keyword evidence="1" id="KW-0732">Signal</keyword>
<feature type="signal peptide" evidence="1">
    <location>
        <begin position="1"/>
        <end position="27"/>
    </location>
</feature>
<name>A0ABS7FXT2_9ACTN</name>
<organism evidence="2 3">
    <name type="scientific">Actinomadura parmotrematis</name>
    <dbReference type="NCBI Taxonomy" id="2864039"/>
    <lineage>
        <taxon>Bacteria</taxon>
        <taxon>Bacillati</taxon>
        <taxon>Actinomycetota</taxon>
        <taxon>Actinomycetes</taxon>
        <taxon>Streptosporangiales</taxon>
        <taxon>Thermomonosporaceae</taxon>
        <taxon>Actinomadura</taxon>
    </lineage>
</organism>
<accession>A0ABS7FXT2</accession>
<proteinExistence type="predicted"/>
<dbReference type="RefSeq" id="WP_220167635.1">
    <property type="nucleotide sequence ID" value="NZ_JAIBOA010000011.1"/>
</dbReference>
<reference evidence="2 3" key="1">
    <citation type="submission" date="2021-07" db="EMBL/GenBank/DDBJ databases">
        <title>Actinomadura sp. PM05-2 isolated from lichen.</title>
        <authorList>
            <person name="Somphong A."/>
            <person name="Phongsopitanun W."/>
            <person name="Tanasupawat S."/>
            <person name="Peongsungnone V."/>
        </authorList>
    </citation>
    <scope>NUCLEOTIDE SEQUENCE [LARGE SCALE GENOMIC DNA]</scope>
    <source>
        <strain evidence="2 3">PM05-2</strain>
    </source>
</reference>